<dbReference type="Gene3D" id="3.80.10.10">
    <property type="entry name" value="Ribonuclease Inhibitor"/>
    <property type="match status" value="1"/>
</dbReference>
<feature type="region of interest" description="Disordered" evidence="1">
    <location>
        <begin position="579"/>
        <end position="650"/>
    </location>
</feature>
<sequence length="1055" mass="124412">MGARTSYCDIEGCVCKPIWYQIKLDWSGWVCIWHCDLELKKSQCEELDYCMLDIFVITAEDIHFLEKAQEVFEQVFTQKKEKEKDRFNLKCYSLLSGYLKRTFKNLLRKCREWREFNLRWEDEVMPTMEHESENMLMSGFKKINKEKDSYFNSYNLLRYCDPKMLFELLSVSNDNIGKFSLEEIPISTEKTIEGIHLSTLEDIRSCIFKLYYLIECVYNKKEIFQSLNLSKENKDLSDMDIFYCNADASEIGSTFKSLDSAKEKEILESYNRYLEIKANSFFNYGSEMIEIYQFKERALGNKRNPRNLTDVNIEAARCQHYEKCDKESFYYLPELGIQLCFKHNFHISYLLCTEYVPLFKLDLRQTLEIFHLLQNEVFKDPCLRDSELSSKLEDLIMKPNSLEHPFPHNHFILLQNEILMNWTQCYEPSSKVRDFYDFEEILLYPIQNLCDLDIKEQANYWIPTSNYYESDPNFIKNMLKIEILEDITENKFPKYLRKKQVDSKAKEIIKCLSKDDIHKEVELNIENIGLNIAIISPQKNKNYCFTDIDSNMQMRLNCHNKSKKACTIKYSDVYEEPFEPSFDPSDSATKEKPQEENNSIKNRTEKDLDQEPKRDCQQGENNCDDTKDNSLPKVTLGKDSNKQKIPSGYSLGSIKTSSNNSCRLFKGCANNTSSICSASKKLSEFNEKEECKAPNLEYSGSDNLKISEEIDPIEKYTEEDIKDLIREAEQVVYDQRKKYDFLFKYESLSEYFINKKLYKFKLCDPNDPLLSQYDLSDFDDSREFFSDPRWKDQISISPQNEIIAKLDTGENIKNLSLIEERLCEFETLELNITEEKCETVINFLYNHFPEECQYFKCSFAYEYNLQTNCYFNPLIKLSFRVTEEFDISHWKLSQHQMMTIFQEFKHVRSLKFKDCMIVLEAVPEFGSSLEGLKVKKIELRENDYGDHGYRVNHLIEGLSQSNDFLQNFDTICIHGKKNTERTRQILKEYADSGKLDINLKRSYIGFMCSDTDFMSSGSSLKDSEKICLKDFEYLDLDSDYDFKDCFGANFSNCST</sequence>
<reference evidence="2" key="1">
    <citation type="submission" date="2023-07" db="EMBL/GenBank/DDBJ databases">
        <authorList>
            <consortium name="AG Swart"/>
            <person name="Singh M."/>
            <person name="Singh A."/>
            <person name="Seah K."/>
            <person name="Emmerich C."/>
        </authorList>
    </citation>
    <scope>NUCLEOTIDE SEQUENCE</scope>
    <source>
        <strain evidence="2">DP1</strain>
    </source>
</reference>
<dbReference type="InterPro" id="IPR032675">
    <property type="entry name" value="LRR_dom_sf"/>
</dbReference>
<dbReference type="Proteomes" id="UP001295684">
    <property type="component" value="Unassembled WGS sequence"/>
</dbReference>
<gene>
    <name evidence="2" type="ORF">ECRASSUSDP1_LOCUS27987</name>
</gene>
<accession>A0AAD2D9N9</accession>
<comment type="caution">
    <text evidence="2">The sequence shown here is derived from an EMBL/GenBank/DDBJ whole genome shotgun (WGS) entry which is preliminary data.</text>
</comment>
<name>A0AAD2D9N9_EUPCR</name>
<dbReference type="AlphaFoldDB" id="A0AAD2D9N9"/>
<organism evidence="2 3">
    <name type="scientific">Euplotes crassus</name>
    <dbReference type="NCBI Taxonomy" id="5936"/>
    <lineage>
        <taxon>Eukaryota</taxon>
        <taxon>Sar</taxon>
        <taxon>Alveolata</taxon>
        <taxon>Ciliophora</taxon>
        <taxon>Intramacronucleata</taxon>
        <taxon>Spirotrichea</taxon>
        <taxon>Hypotrichia</taxon>
        <taxon>Euplotida</taxon>
        <taxon>Euplotidae</taxon>
        <taxon>Moneuplotes</taxon>
    </lineage>
</organism>
<evidence type="ECO:0000313" key="3">
    <source>
        <dbReference type="Proteomes" id="UP001295684"/>
    </source>
</evidence>
<protein>
    <submittedName>
        <fullName evidence="2">Uncharacterized protein</fullName>
    </submittedName>
</protein>
<feature type="compositionally biased region" description="Basic and acidic residues" evidence="1">
    <location>
        <begin position="602"/>
        <end position="617"/>
    </location>
</feature>
<keyword evidence="3" id="KW-1185">Reference proteome</keyword>
<evidence type="ECO:0000313" key="2">
    <source>
        <dbReference type="EMBL" id="CAI2386374.1"/>
    </source>
</evidence>
<dbReference type="EMBL" id="CAMPGE010028874">
    <property type="protein sequence ID" value="CAI2386374.1"/>
    <property type="molecule type" value="Genomic_DNA"/>
</dbReference>
<proteinExistence type="predicted"/>
<evidence type="ECO:0000256" key="1">
    <source>
        <dbReference type="SAM" id="MobiDB-lite"/>
    </source>
</evidence>